<dbReference type="PANTHER" id="PTHR35788:SF1">
    <property type="entry name" value="EXPORTED PROTEIN"/>
    <property type="match status" value="1"/>
</dbReference>
<dbReference type="RefSeq" id="WP_015614599.1">
    <property type="nucleotide sequence ID" value="NC_021182.1"/>
</dbReference>
<dbReference type="InterPro" id="IPR052913">
    <property type="entry name" value="Glycopeptide_resist_protein"/>
</dbReference>
<dbReference type="Pfam" id="PF12229">
    <property type="entry name" value="PG_binding_4"/>
    <property type="match status" value="1"/>
</dbReference>
<dbReference type="PANTHER" id="PTHR35788">
    <property type="entry name" value="EXPORTED PROTEIN-RELATED"/>
    <property type="match status" value="1"/>
</dbReference>
<gene>
    <name evidence="4" type="ORF">Clopa_1288</name>
</gene>
<dbReference type="PROSITE" id="PS51109">
    <property type="entry name" value="G5"/>
    <property type="match status" value="1"/>
</dbReference>
<dbReference type="KEGG" id="cpas:Clopa_1288"/>
<dbReference type="Gene3D" id="2.20.230.10">
    <property type="entry name" value="Resuscitation-promoting factor rpfb"/>
    <property type="match status" value="1"/>
</dbReference>
<reference evidence="4 5" key="1">
    <citation type="submission" date="2012-01" db="EMBL/GenBank/DDBJ databases">
        <title>Complete sequence of chromosome of Clostridium pasteurianum BC1.</title>
        <authorList>
            <consortium name="US DOE Joint Genome Institute"/>
            <person name="Lucas S."/>
            <person name="Han J."/>
            <person name="Lapidus A."/>
            <person name="Cheng J.-F."/>
            <person name="Goodwin L."/>
            <person name="Pitluck S."/>
            <person name="Peters L."/>
            <person name="Mikhailova N."/>
            <person name="Teshima H."/>
            <person name="Detter J.C."/>
            <person name="Han C."/>
            <person name="Tapia R."/>
            <person name="Land M."/>
            <person name="Hauser L."/>
            <person name="Kyrpides N."/>
            <person name="Ivanova N."/>
            <person name="Pagani I."/>
            <person name="Dunn J."/>
            <person name="Taghavi S."/>
            <person name="Francis A."/>
            <person name="van der Lelie D."/>
            <person name="Woyke T."/>
        </authorList>
    </citation>
    <scope>NUCLEOTIDE SEQUENCE [LARGE SCALE GENOMIC DNA]</scope>
    <source>
        <strain evidence="4 5">BC1</strain>
    </source>
</reference>
<keyword evidence="5" id="KW-1185">Reference proteome</keyword>
<keyword evidence="1" id="KW-0732">Signal</keyword>
<dbReference type="Pfam" id="PF04294">
    <property type="entry name" value="VanW"/>
    <property type="match status" value="1"/>
</dbReference>
<proteinExistence type="predicted"/>
<dbReference type="Pfam" id="PF07501">
    <property type="entry name" value="G5"/>
    <property type="match status" value="1"/>
</dbReference>
<dbReference type="Proteomes" id="UP000013523">
    <property type="component" value="Chromosome"/>
</dbReference>
<dbReference type="OrthoDB" id="9797191at2"/>
<dbReference type="AlphaFoldDB" id="R4K3G6"/>
<evidence type="ECO:0000256" key="1">
    <source>
        <dbReference type="ARBA" id="ARBA00022729"/>
    </source>
</evidence>
<evidence type="ECO:0000256" key="2">
    <source>
        <dbReference type="SAM" id="Phobius"/>
    </source>
</evidence>
<keyword evidence="2" id="KW-1133">Transmembrane helix</keyword>
<accession>R4K3G6</accession>
<name>R4K3G6_CLOPA</name>
<dbReference type="EMBL" id="CP003261">
    <property type="protein sequence ID" value="AGK96276.1"/>
    <property type="molecule type" value="Genomic_DNA"/>
</dbReference>
<protein>
    <submittedName>
        <fullName evidence="4">Putative vancomycin resistance protein</fullName>
    </submittedName>
</protein>
<dbReference type="PATRIC" id="fig|86416.3.peg.1288"/>
<keyword evidence="2" id="KW-0472">Membrane</keyword>
<dbReference type="InterPro" id="IPR022029">
    <property type="entry name" value="YoaR-like_PG-bd"/>
</dbReference>
<dbReference type="eggNOG" id="COG2720">
    <property type="taxonomic scope" value="Bacteria"/>
</dbReference>
<evidence type="ECO:0000313" key="5">
    <source>
        <dbReference type="Proteomes" id="UP000013523"/>
    </source>
</evidence>
<dbReference type="STRING" id="86416.Clopa_1288"/>
<dbReference type="InterPro" id="IPR007391">
    <property type="entry name" value="Vancomycin_resist_VanW"/>
</dbReference>
<feature type="domain" description="G5" evidence="3">
    <location>
        <begin position="375"/>
        <end position="454"/>
    </location>
</feature>
<evidence type="ECO:0000313" key="4">
    <source>
        <dbReference type="EMBL" id="AGK96276.1"/>
    </source>
</evidence>
<evidence type="ECO:0000259" key="3">
    <source>
        <dbReference type="PROSITE" id="PS51109"/>
    </source>
</evidence>
<dbReference type="InterPro" id="IPR011098">
    <property type="entry name" value="G5_dom"/>
</dbReference>
<sequence>MKKKNIIIIGIACAIIVIMGISIPAYNVYSKVKSFDNIIYPGVKIQDVDVSGKSVDEAKKMVSDKYQAVVGDKKVNVQAQGKNYSISYSKLDARYNIDKVTAEAFNYGRNLSIYDKYKLIKKPQQKDIKLSFTYDKKPLDEFVNNIKKDVNKDAVNATITKSGSGFQITPDTDGYKLNDAELKNKITAAIDAIGGTITSDTNVQATVETVKAARSKEKLQKINTLVSTFNTSYGPISSPGRAINIQLATKAINGLVLMPGESFSFNGVVGERTAAKGYQAAPVDIGYSTGMGLGGGICQVSTTLYNAVLQAGIKATDRLHHTIPSAYVPLGFDATVDYGNLDYQFKNTLDFPIYIEGNSDNGIETFNIYSDNSLTSKTYKVVNNVYETIQPKVSYIDDPTLPAGTTRIDQNPSEGHRVKVFLQTYQNGQMISQDMIANDTYNAVDQVIRRGTKK</sequence>
<dbReference type="HOGENOM" id="CLU_011572_2_1_9"/>
<organism evidence="4 5">
    <name type="scientific">Clostridium pasteurianum BC1</name>
    <dbReference type="NCBI Taxonomy" id="86416"/>
    <lineage>
        <taxon>Bacteria</taxon>
        <taxon>Bacillati</taxon>
        <taxon>Bacillota</taxon>
        <taxon>Clostridia</taxon>
        <taxon>Eubacteriales</taxon>
        <taxon>Clostridiaceae</taxon>
        <taxon>Clostridium</taxon>
    </lineage>
</organism>
<dbReference type="SMART" id="SM01208">
    <property type="entry name" value="G5"/>
    <property type="match status" value="1"/>
</dbReference>
<feature type="transmembrane region" description="Helical" evidence="2">
    <location>
        <begin position="7"/>
        <end position="29"/>
    </location>
</feature>
<keyword evidence="2" id="KW-0812">Transmembrane</keyword>